<keyword evidence="4 5" id="KW-0472">Membrane</keyword>
<reference evidence="6" key="1">
    <citation type="submission" date="2019-08" db="EMBL/GenBank/DDBJ databases">
        <authorList>
            <person name="Kucharzyk K."/>
            <person name="Murdoch R.W."/>
            <person name="Higgins S."/>
            <person name="Loffler F."/>
        </authorList>
    </citation>
    <scope>NUCLEOTIDE SEQUENCE</scope>
</reference>
<feature type="transmembrane region" description="Helical" evidence="5">
    <location>
        <begin position="186"/>
        <end position="204"/>
    </location>
</feature>
<dbReference type="GO" id="GO:0046873">
    <property type="term" value="F:metal ion transmembrane transporter activity"/>
    <property type="evidence" value="ECO:0007669"/>
    <property type="project" value="InterPro"/>
</dbReference>
<keyword evidence="3 5" id="KW-1133">Transmembrane helix</keyword>
<dbReference type="InterPro" id="IPR001046">
    <property type="entry name" value="NRAMP_fam"/>
</dbReference>
<feature type="transmembrane region" description="Helical" evidence="5">
    <location>
        <begin position="246"/>
        <end position="267"/>
    </location>
</feature>
<comment type="caution">
    <text evidence="6">The sequence shown here is derived from an EMBL/GenBank/DDBJ whole genome shotgun (WGS) entry which is preliminary data.</text>
</comment>
<dbReference type="GO" id="GO:0016020">
    <property type="term" value="C:membrane"/>
    <property type="evidence" value="ECO:0007669"/>
    <property type="project" value="UniProtKB-SubCell"/>
</dbReference>
<comment type="subcellular location">
    <subcellularLocation>
        <location evidence="1">Membrane</location>
        <topology evidence="1">Multi-pass membrane protein</topology>
    </subcellularLocation>
</comment>
<feature type="transmembrane region" description="Helical" evidence="5">
    <location>
        <begin position="23"/>
        <end position="41"/>
    </location>
</feature>
<proteinExistence type="predicted"/>
<protein>
    <recommendedName>
        <fullName evidence="7">Divalent metal cation transporter MntH</fullName>
    </recommendedName>
</protein>
<evidence type="ECO:0000256" key="5">
    <source>
        <dbReference type="SAM" id="Phobius"/>
    </source>
</evidence>
<gene>
    <name evidence="6" type="ORF">SDC9_130270</name>
</gene>
<evidence type="ECO:0000256" key="1">
    <source>
        <dbReference type="ARBA" id="ARBA00004141"/>
    </source>
</evidence>
<name>A0A645D230_9ZZZZ</name>
<feature type="transmembrane region" description="Helical" evidence="5">
    <location>
        <begin position="147"/>
        <end position="174"/>
    </location>
</feature>
<evidence type="ECO:0000256" key="2">
    <source>
        <dbReference type="ARBA" id="ARBA00022692"/>
    </source>
</evidence>
<feature type="transmembrane region" description="Helical" evidence="5">
    <location>
        <begin position="61"/>
        <end position="81"/>
    </location>
</feature>
<dbReference type="EMBL" id="VSSQ01032065">
    <property type="protein sequence ID" value="MPM83207.1"/>
    <property type="molecule type" value="Genomic_DNA"/>
</dbReference>
<organism evidence="6">
    <name type="scientific">bioreactor metagenome</name>
    <dbReference type="NCBI Taxonomy" id="1076179"/>
    <lineage>
        <taxon>unclassified sequences</taxon>
        <taxon>metagenomes</taxon>
        <taxon>ecological metagenomes</taxon>
    </lineage>
</organism>
<dbReference type="AlphaFoldDB" id="A0A645D230"/>
<sequence>MISAAIAIGIFLIKEAGKAMDKFAQVAGFLMIFVTVYIAITSNPPVGEAVIKTFAPDTIDMMAIITLVGGTVGGYITFSGGHRLIDAGVTGIEALPQISRSSIIGVTATGIMRVFLFLATLGVLSAGMTLDPANPPASVFKLAAGDLGYKFFGVVMWAAAITSVIGAAYTSVSFLRSFSPVIEKNYRWFIIAFIIFSTMVFAVVGQPVKILVLVGTLNGLILPITLGVMLVAAYNKKIVGEYKHPVWMAVFGAIVVVMTAYMGYITLTTQLGKLFA</sequence>
<evidence type="ECO:0000313" key="6">
    <source>
        <dbReference type="EMBL" id="MPM83207.1"/>
    </source>
</evidence>
<evidence type="ECO:0008006" key="7">
    <source>
        <dbReference type="Google" id="ProtNLM"/>
    </source>
</evidence>
<accession>A0A645D230</accession>
<keyword evidence="2 5" id="KW-0812">Transmembrane</keyword>
<evidence type="ECO:0000256" key="4">
    <source>
        <dbReference type="ARBA" id="ARBA00023136"/>
    </source>
</evidence>
<dbReference type="Pfam" id="PF01566">
    <property type="entry name" value="Nramp"/>
    <property type="match status" value="1"/>
</dbReference>
<feature type="transmembrane region" description="Helical" evidence="5">
    <location>
        <begin position="210"/>
        <end position="234"/>
    </location>
</feature>
<evidence type="ECO:0000256" key="3">
    <source>
        <dbReference type="ARBA" id="ARBA00022989"/>
    </source>
</evidence>
<feature type="transmembrane region" description="Helical" evidence="5">
    <location>
        <begin position="102"/>
        <end position="127"/>
    </location>
</feature>